<dbReference type="InterPro" id="IPR002305">
    <property type="entry name" value="aa-tRNA-synth_Ic"/>
</dbReference>
<dbReference type="SUPFAM" id="SSF52374">
    <property type="entry name" value="Nucleotidylyl transferase"/>
    <property type="match status" value="1"/>
</dbReference>
<dbReference type="GO" id="GO:0070183">
    <property type="term" value="P:mitochondrial tryptophanyl-tRNA aminoacylation"/>
    <property type="evidence" value="ECO:0007669"/>
    <property type="project" value="TreeGrafter"/>
</dbReference>
<keyword evidence="5" id="KW-0547">Nucleotide-binding</keyword>
<keyword evidence="18" id="KW-1185">Reference proteome</keyword>
<keyword evidence="8" id="KW-0689">Ribosomal protein</keyword>
<dbReference type="GO" id="GO:0005759">
    <property type="term" value="C:mitochondrial matrix"/>
    <property type="evidence" value="ECO:0007669"/>
    <property type="project" value="TreeGrafter"/>
</dbReference>
<evidence type="ECO:0000256" key="10">
    <source>
        <dbReference type="ARBA" id="ARBA00023274"/>
    </source>
</evidence>
<dbReference type="Gene3D" id="1.10.240.10">
    <property type="entry name" value="Tyrosyl-Transfer RNA Synthetase"/>
    <property type="match status" value="1"/>
</dbReference>
<feature type="domain" description="Small ribosomal subunit protein uS10" evidence="16">
    <location>
        <begin position="280"/>
        <end position="377"/>
    </location>
</feature>
<dbReference type="Pfam" id="PF08698">
    <property type="entry name" value="Fcf2"/>
    <property type="match status" value="1"/>
</dbReference>
<dbReference type="InterPro" id="IPR050203">
    <property type="entry name" value="Trp-tRNA_synthetase"/>
</dbReference>
<evidence type="ECO:0000256" key="7">
    <source>
        <dbReference type="ARBA" id="ARBA00022917"/>
    </source>
</evidence>
<dbReference type="Gene3D" id="3.40.50.620">
    <property type="entry name" value="HUPs"/>
    <property type="match status" value="1"/>
</dbReference>
<dbReference type="FunFam" id="3.30.70.600:FF:000003">
    <property type="entry name" value="30S ribosomal protein S10"/>
    <property type="match status" value="1"/>
</dbReference>
<dbReference type="Proteomes" id="UP001172155">
    <property type="component" value="Unassembled WGS sequence"/>
</dbReference>
<proteinExistence type="inferred from homology"/>
<evidence type="ECO:0000256" key="14">
    <source>
        <dbReference type="ARBA" id="ARBA00078476"/>
    </source>
</evidence>
<feature type="region of interest" description="Disordered" evidence="15">
    <location>
        <begin position="554"/>
        <end position="576"/>
    </location>
</feature>
<keyword evidence="6" id="KW-0067">ATP-binding</keyword>
<evidence type="ECO:0000256" key="13">
    <source>
        <dbReference type="ARBA" id="ARBA00042916"/>
    </source>
</evidence>
<dbReference type="InterPro" id="IPR002306">
    <property type="entry name" value="Trp-tRNA-ligase"/>
</dbReference>
<dbReference type="InterPro" id="IPR036838">
    <property type="entry name" value="Ribosomal_uS10_dom_sf"/>
</dbReference>
<dbReference type="GO" id="GO:0005840">
    <property type="term" value="C:ribosome"/>
    <property type="evidence" value="ECO:0007669"/>
    <property type="project" value="UniProtKB-KW"/>
</dbReference>
<evidence type="ECO:0000256" key="6">
    <source>
        <dbReference type="ARBA" id="ARBA00022840"/>
    </source>
</evidence>
<dbReference type="AlphaFoldDB" id="A0AA40BQJ5"/>
<dbReference type="Pfam" id="PF00338">
    <property type="entry name" value="Ribosomal_S10"/>
    <property type="match status" value="1"/>
</dbReference>
<keyword evidence="7" id="KW-0648">Protein biosynthesis</keyword>
<dbReference type="InterPro" id="IPR014729">
    <property type="entry name" value="Rossmann-like_a/b/a_fold"/>
</dbReference>
<dbReference type="GO" id="GO:1990904">
    <property type="term" value="C:ribonucleoprotein complex"/>
    <property type="evidence" value="ECO:0007669"/>
    <property type="project" value="UniProtKB-KW"/>
</dbReference>
<evidence type="ECO:0000256" key="2">
    <source>
        <dbReference type="ARBA" id="ARBA00007102"/>
    </source>
</evidence>
<evidence type="ECO:0000256" key="5">
    <source>
        <dbReference type="ARBA" id="ARBA00022741"/>
    </source>
</evidence>
<keyword evidence="4" id="KW-0436">Ligase</keyword>
<organism evidence="17 18">
    <name type="scientific">Schizothecium vesticola</name>
    <dbReference type="NCBI Taxonomy" id="314040"/>
    <lineage>
        <taxon>Eukaryota</taxon>
        <taxon>Fungi</taxon>
        <taxon>Dikarya</taxon>
        <taxon>Ascomycota</taxon>
        <taxon>Pezizomycotina</taxon>
        <taxon>Sordariomycetes</taxon>
        <taxon>Sordariomycetidae</taxon>
        <taxon>Sordariales</taxon>
        <taxon>Schizotheciaceae</taxon>
        <taxon>Schizothecium</taxon>
    </lineage>
</organism>
<gene>
    <name evidence="17" type="ORF">B0T18DRAFT_441269</name>
</gene>
<dbReference type="PROSITE" id="PS00178">
    <property type="entry name" value="AA_TRNA_LIGASE_I"/>
    <property type="match status" value="1"/>
</dbReference>
<dbReference type="SUPFAM" id="SSF54999">
    <property type="entry name" value="Ribosomal protein S10"/>
    <property type="match status" value="1"/>
</dbReference>
<evidence type="ECO:0000313" key="18">
    <source>
        <dbReference type="Proteomes" id="UP001172155"/>
    </source>
</evidence>
<keyword evidence="9" id="KW-0030">Aminoacyl-tRNA synthetase</keyword>
<evidence type="ECO:0000256" key="9">
    <source>
        <dbReference type="ARBA" id="ARBA00023146"/>
    </source>
</evidence>
<dbReference type="GO" id="GO:0005524">
    <property type="term" value="F:ATP binding"/>
    <property type="evidence" value="ECO:0007669"/>
    <property type="project" value="UniProtKB-KW"/>
</dbReference>
<feature type="region of interest" description="Disordered" evidence="15">
    <location>
        <begin position="65"/>
        <end position="94"/>
    </location>
</feature>
<dbReference type="InterPro" id="IPR014810">
    <property type="entry name" value="Fcf2_C"/>
</dbReference>
<comment type="similarity">
    <text evidence="1">Belongs to the class-I aminoacyl-tRNA synthetase family.</text>
</comment>
<dbReference type="Pfam" id="PF00579">
    <property type="entry name" value="tRNA-synt_1b"/>
    <property type="match status" value="1"/>
</dbReference>
<evidence type="ECO:0000256" key="12">
    <source>
        <dbReference type="ARBA" id="ARBA00035261"/>
    </source>
</evidence>
<dbReference type="GO" id="GO:0004830">
    <property type="term" value="F:tryptophan-tRNA ligase activity"/>
    <property type="evidence" value="ECO:0007669"/>
    <property type="project" value="UniProtKB-EC"/>
</dbReference>
<sequence length="730" mass="80514">MAIQVLGLPDDEIERLLSEAESRLSAKDSSAAGVVAPIVPSAKALKAAASPLSVAAGVPTAAVSEEKTEKLSVRVPQPAKKKAPKDNAGSDWYNLPKTDLTPELRRDLQVLKMRDVVAAGKQFFRKDNRKDSVPEYCQVGTIIAGATDGSNNRLTRKERKRTIVEEVLSTANTSKFKSKPPLIRPLRSLLQGRLVMEAAIQAMTEATKKIGTEEISTTTTASVADVAIQTMAHEAKQLEAEDRAEAAVQGVGVSRMPRSLEALYLRPLKREPKYGLPVCDLQLRSYSVRPLEFFSDFALRAAYYLGLPASGPVPLPRQTQRWTVPKSHFVHKKSQENFSRTTLRRLIQIKDGHPETVQIWLAFLQKHAYYGIGMKANVWEFSKADVAKNMDAQVAEVEKALADKWPLMGVKGMTDPKKLEEFIAKERLDASGGSQQPRPKVIFSGIQPTGIPHIGNYLGALKQWKRMQDTAEPDTKLIFSIVDLHALTAPRPHGLLTQWKREMLAAILAVGIEPSRSTIFYQSTVPQHAELQWILSCTASMGYLQRMTSWKAKLAQQQQQPPSSTPTPSDPTPKLGLLSYPVLQAADILLHRATHVPVGADQRQHLEFARECVANFHAAYLPPSTSSRILIPPETILSPSPRVKSLTDPAAKMSKSDRDPRSRLLLTDDRATVRKKVMGAVTDGRNEVSWEPEGRPGVANLLRLWGYFDGEGRGGEELARELGGGWGWGC</sequence>
<name>A0AA40BQJ5_9PEZI</name>
<dbReference type="SMART" id="SM01403">
    <property type="entry name" value="Ribosomal_S10"/>
    <property type="match status" value="1"/>
</dbReference>
<dbReference type="InterPro" id="IPR001848">
    <property type="entry name" value="Ribosomal_uS10"/>
</dbReference>
<evidence type="ECO:0000256" key="11">
    <source>
        <dbReference type="ARBA" id="ARBA00030268"/>
    </source>
</evidence>
<dbReference type="HAMAP" id="MF_00508">
    <property type="entry name" value="Ribosomal_uS10"/>
    <property type="match status" value="1"/>
</dbReference>
<dbReference type="PANTHER" id="PTHR43766:SF1">
    <property type="entry name" value="TRYPTOPHAN--TRNA LIGASE, MITOCHONDRIAL"/>
    <property type="match status" value="1"/>
</dbReference>
<dbReference type="NCBIfam" id="TIGR00233">
    <property type="entry name" value="trpS"/>
    <property type="match status" value="1"/>
</dbReference>
<dbReference type="CDD" id="cd00806">
    <property type="entry name" value="TrpRS_core"/>
    <property type="match status" value="1"/>
</dbReference>
<evidence type="ECO:0000256" key="15">
    <source>
        <dbReference type="SAM" id="MobiDB-lite"/>
    </source>
</evidence>
<dbReference type="GO" id="GO:0003735">
    <property type="term" value="F:structural constituent of ribosome"/>
    <property type="evidence" value="ECO:0007669"/>
    <property type="project" value="InterPro"/>
</dbReference>
<dbReference type="PRINTS" id="PR01039">
    <property type="entry name" value="TRNASYNTHTRP"/>
</dbReference>
<dbReference type="EC" id="6.1.1.2" evidence="3"/>
<comment type="caution">
    <text evidence="17">The sequence shown here is derived from an EMBL/GenBank/DDBJ whole genome shotgun (WGS) entry which is preliminary data.</text>
</comment>
<dbReference type="PANTHER" id="PTHR43766">
    <property type="entry name" value="TRYPTOPHAN--TRNA LIGASE, MITOCHONDRIAL"/>
    <property type="match status" value="1"/>
</dbReference>
<dbReference type="InterPro" id="IPR001412">
    <property type="entry name" value="aa-tRNA-synth_I_CS"/>
</dbReference>
<feature type="region of interest" description="Disordered" evidence="15">
    <location>
        <begin position="640"/>
        <end position="660"/>
    </location>
</feature>
<evidence type="ECO:0000256" key="3">
    <source>
        <dbReference type="ARBA" id="ARBA00013161"/>
    </source>
</evidence>
<dbReference type="InterPro" id="IPR027486">
    <property type="entry name" value="Ribosomal_uS10_dom"/>
</dbReference>
<evidence type="ECO:0000256" key="8">
    <source>
        <dbReference type="ARBA" id="ARBA00022980"/>
    </source>
</evidence>
<evidence type="ECO:0000256" key="1">
    <source>
        <dbReference type="ARBA" id="ARBA00005594"/>
    </source>
</evidence>
<dbReference type="Gene3D" id="3.30.70.600">
    <property type="entry name" value="Ribosomal protein S10 domain"/>
    <property type="match status" value="1"/>
</dbReference>
<keyword evidence="10" id="KW-0687">Ribonucleoprotein</keyword>
<reference evidence="17" key="1">
    <citation type="submission" date="2023-06" db="EMBL/GenBank/DDBJ databases">
        <title>Genome-scale phylogeny and comparative genomics of the fungal order Sordariales.</title>
        <authorList>
            <consortium name="Lawrence Berkeley National Laboratory"/>
            <person name="Hensen N."/>
            <person name="Bonometti L."/>
            <person name="Westerberg I."/>
            <person name="Brannstrom I.O."/>
            <person name="Guillou S."/>
            <person name="Cros-Aarteil S."/>
            <person name="Calhoun S."/>
            <person name="Haridas S."/>
            <person name="Kuo A."/>
            <person name="Mondo S."/>
            <person name="Pangilinan J."/>
            <person name="Riley R."/>
            <person name="LaButti K."/>
            <person name="Andreopoulos B."/>
            <person name="Lipzen A."/>
            <person name="Chen C."/>
            <person name="Yanf M."/>
            <person name="Daum C."/>
            <person name="Ng V."/>
            <person name="Clum A."/>
            <person name="Steindorff A."/>
            <person name="Ohm R."/>
            <person name="Martin F."/>
            <person name="Silar P."/>
            <person name="Natvig D."/>
            <person name="Lalanne C."/>
            <person name="Gautier V."/>
            <person name="Ament-velasquez S.L."/>
            <person name="Kruys A."/>
            <person name="Hutchinson M.I."/>
            <person name="Powell A.J."/>
            <person name="Barry K."/>
            <person name="Miller A.N."/>
            <person name="Grigoriev I.V."/>
            <person name="Debuchy R."/>
            <person name="Gladieux P."/>
            <person name="Thoren M.H."/>
            <person name="Johannesson H."/>
        </authorList>
    </citation>
    <scope>NUCLEOTIDE SEQUENCE</scope>
    <source>
        <strain evidence="17">SMH3187-1</strain>
    </source>
</reference>
<evidence type="ECO:0000256" key="4">
    <source>
        <dbReference type="ARBA" id="ARBA00022598"/>
    </source>
</evidence>
<dbReference type="EMBL" id="JAUKUD010000007">
    <property type="protein sequence ID" value="KAK0738582.1"/>
    <property type="molecule type" value="Genomic_DNA"/>
</dbReference>
<comment type="similarity">
    <text evidence="2">Belongs to the universal ribosomal protein uS10 family.</text>
</comment>
<evidence type="ECO:0000313" key="17">
    <source>
        <dbReference type="EMBL" id="KAK0738582.1"/>
    </source>
</evidence>
<protein>
    <recommendedName>
        <fullName evidence="12">Small ribosomal subunit protein uS10m</fullName>
        <ecNumber evidence="3">6.1.1.2</ecNumber>
    </recommendedName>
    <alternativeName>
        <fullName evidence="13">37S ribosomal protein S10, mitochondrial</fullName>
    </alternativeName>
    <alternativeName>
        <fullName evidence="14">Mitochondrial ribosomal small subunit protein 10</fullName>
    </alternativeName>
    <alternativeName>
        <fullName evidence="11">Tryptophanyl-tRNA synthetase</fullName>
    </alternativeName>
</protein>
<accession>A0AA40BQJ5</accession>
<evidence type="ECO:0000259" key="16">
    <source>
        <dbReference type="SMART" id="SM01403"/>
    </source>
</evidence>